<feature type="transmembrane region" description="Helical" evidence="1">
    <location>
        <begin position="584"/>
        <end position="617"/>
    </location>
</feature>
<feature type="transmembrane region" description="Helical" evidence="1">
    <location>
        <begin position="443"/>
        <end position="469"/>
    </location>
</feature>
<feature type="transmembrane region" description="Helical" evidence="1">
    <location>
        <begin position="73"/>
        <end position="91"/>
    </location>
</feature>
<dbReference type="RefSeq" id="WP_146937942.1">
    <property type="nucleotide sequence ID" value="NZ_BJXW01000020.1"/>
</dbReference>
<reference evidence="3 4" key="1">
    <citation type="submission" date="2019-07" db="EMBL/GenBank/DDBJ databases">
        <title>Whole genome shotgun sequence of Cerasibacillus quisquiliarum NBRC 102429.</title>
        <authorList>
            <person name="Hosoyama A."/>
            <person name="Uohara A."/>
            <person name="Ohji S."/>
            <person name="Ichikawa N."/>
        </authorList>
    </citation>
    <scope>NUCLEOTIDE SEQUENCE [LARGE SCALE GENOMIC DNA]</scope>
    <source>
        <strain evidence="3 4">NBRC 102429</strain>
    </source>
</reference>
<dbReference type="AlphaFoldDB" id="A0A511UY88"/>
<name>A0A511UY88_9BACI</name>
<dbReference type="Proteomes" id="UP000321491">
    <property type="component" value="Unassembled WGS sequence"/>
</dbReference>
<accession>A0A511UY88</accession>
<dbReference type="PANTHER" id="PTHR43849:SF2">
    <property type="entry name" value="BLL3936 PROTEIN"/>
    <property type="match status" value="1"/>
</dbReference>
<feature type="domain" description="TRAP C4-dicarboxylate transport system permease DctM subunit" evidence="2">
    <location>
        <begin position="117"/>
        <end position="554"/>
    </location>
</feature>
<comment type="caution">
    <text evidence="3">The sequence shown here is derived from an EMBL/GenBank/DDBJ whole genome shotgun (WGS) entry which is preliminary data.</text>
</comment>
<evidence type="ECO:0000313" key="3">
    <source>
        <dbReference type="EMBL" id="GEN31599.1"/>
    </source>
</evidence>
<dbReference type="PANTHER" id="PTHR43849">
    <property type="entry name" value="BLL3936 PROTEIN"/>
    <property type="match status" value="1"/>
</dbReference>
<dbReference type="EMBL" id="BJXW01000020">
    <property type="protein sequence ID" value="GEN31599.1"/>
    <property type="molecule type" value="Genomic_DNA"/>
</dbReference>
<evidence type="ECO:0000259" key="2">
    <source>
        <dbReference type="Pfam" id="PF06808"/>
    </source>
</evidence>
<dbReference type="InterPro" id="IPR011853">
    <property type="entry name" value="TRAP_DctM-Dct_fused"/>
</dbReference>
<keyword evidence="1" id="KW-0812">Transmembrane</keyword>
<sequence>MKQMKKHLLQRDNLKQDKYHHLFKKMLTLISLLFIVYQVWSVTFSTMDPMHQMSIHLVFILMLSFGLYRSIPLIDGLFLILAISSGIYFSIHAERFATRIVGIDPLSNWDIFFGLILVVLSMEAARRTIGMPIIIIALLFLAYALFGHHLSGMWYHRGMSLTELLEQLAFSYNGLWGSPIAVAASFVFMFVLFGALLQTSGASEFFFRLSVAMAGRSRGGALKIAVLASAFSGMISGSPTANVVTTGSFTIPMSKKLGYSPKFAAAIEAIASTGGSLLPPIMGSSAFLMAAVTSIPYTSIIIAATIPALLFYVALLAVVHFEACRLNLPRMDKKYLLPLKTVIKQGWFHLIPFFVLTVILLSGASPSRAGLFGIITIIVIHLIRRGWKQHLSMLQIAIDVGIKAMIPISTACAVAGLVIAGIMTTGLGGKLNSMIIGFTEGQFGLTLIVIMVISIILGMGMPVAATYVLTAMVAAPTLINLGVSEMASHLFIVYFSVLSAITPPVAVASFAAAGIAGANPTKVGVEAVRLGLTSFIIPFAFVLNPALLMDGTVVEIGLGFIFSIIGVITIASGMTGYLNKKLHYGIRILLVGLGGVLLYPTLVIRLIALLLIGLIIYVQHGKNIMSFPVFRKL</sequence>
<feature type="transmembrane region" description="Helical" evidence="1">
    <location>
        <begin position="404"/>
        <end position="423"/>
    </location>
</feature>
<feature type="transmembrane region" description="Helical" evidence="1">
    <location>
        <begin position="367"/>
        <end position="383"/>
    </location>
</feature>
<proteinExistence type="predicted"/>
<feature type="transmembrane region" description="Helical" evidence="1">
    <location>
        <begin position="527"/>
        <end position="549"/>
    </location>
</feature>
<feature type="transmembrane region" description="Helical" evidence="1">
    <location>
        <begin position="490"/>
        <end position="515"/>
    </location>
</feature>
<feature type="transmembrane region" description="Helical" evidence="1">
    <location>
        <begin position="132"/>
        <end position="155"/>
    </location>
</feature>
<dbReference type="NCBIfam" id="TIGR02123">
    <property type="entry name" value="TRAP_fused"/>
    <property type="match status" value="1"/>
</dbReference>
<protein>
    <submittedName>
        <fullName evidence="3">C4-dicarboxylate ABC transporter permease</fullName>
    </submittedName>
</protein>
<dbReference type="Pfam" id="PF06808">
    <property type="entry name" value="DctM"/>
    <property type="match status" value="1"/>
</dbReference>
<feature type="transmembrane region" description="Helical" evidence="1">
    <location>
        <begin position="21"/>
        <end position="40"/>
    </location>
</feature>
<evidence type="ECO:0000313" key="4">
    <source>
        <dbReference type="Proteomes" id="UP000321491"/>
    </source>
</evidence>
<keyword evidence="4" id="KW-1185">Reference proteome</keyword>
<feature type="transmembrane region" description="Helical" evidence="1">
    <location>
        <begin position="297"/>
        <end position="321"/>
    </location>
</feature>
<feature type="transmembrane region" description="Helical" evidence="1">
    <location>
        <begin position="175"/>
        <end position="197"/>
    </location>
</feature>
<keyword evidence="1" id="KW-0472">Membrane</keyword>
<keyword evidence="1" id="KW-1133">Transmembrane helix</keyword>
<dbReference type="OrthoDB" id="9759894at2"/>
<organism evidence="3 4">
    <name type="scientific">Cerasibacillus quisquiliarum</name>
    <dbReference type="NCBI Taxonomy" id="227865"/>
    <lineage>
        <taxon>Bacteria</taxon>
        <taxon>Bacillati</taxon>
        <taxon>Bacillota</taxon>
        <taxon>Bacilli</taxon>
        <taxon>Bacillales</taxon>
        <taxon>Bacillaceae</taxon>
        <taxon>Cerasibacillus</taxon>
    </lineage>
</organism>
<feature type="transmembrane region" description="Helical" evidence="1">
    <location>
        <begin position="263"/>
        <end position="291"/>
    </location>
</feature>
<feature type="transmembrane region" description="Helical" evidence="1">
    <location>
        <begin position="556"/>
        <end position="578"/>
    </location>
</feature>
<feature type="transmembrane region" description="Helical" evidence="1">
    <location>
        <begin position="106"/>
        <end position="125"/>
    </location>
</feature>
<dbReference type="InterPro" id="IPR010656">
    <property type="entry name" value="DctM"/>
</dbReference>
<feature type="transmembrane region" description="Helical" evidence="1">
    <location>
        <begin position="342"/>
        <end position="361"/>
    </location>
</feature>
<gene>
    <name evidence="3" type="ORF">CQU01_18370</name>
</gene>
<evidence type="ECO:0000256" key="1">
    <source>
        <dbReference type="SAM" id="Phobius"/>
    </source>
</evidence>